<feature type="compositionally biased region" description="Gly residues" evidence="5">
    <location>
        <begin position="325"/>
        <end position="338"/>
    </location>
</feature>
<dbReference type="Proteomes" id="UP000237144">
    <property type="component" value="Unassembled WGS sequence"/>
</dbReference>
<evidence type="ECO:0000256" key="3">
    <source>
        <dbReference type="ARBA" id="ARBA00022803"/>
    </source>
</evidence>
<dbReference type="GO" id="GO:0060090">
    <property type="term" value="F:molecular adaptor activity"/>
    <property type="evidence" value="ECO:0007669"/>
    <property type="project" value="TreeGrafter"/>
</dbReference>
<evidence type="ECO:0000313" key="8">
    <source>
        <dbReference type="Proteomes" id="UP000237144"/>
    </source>
</evidence>
<comment type="similarity">
    <text evidence="1">Belongs to the SGT family.</text>
</comment>
<feature type="repeat" description="TPR" evidence="4">
    <location>
        <begin position="130"/>
        <end position="163"/>
    </location>
</feature>
<organism evidence="7 8">
    <name type="scientific">Rhodotorula taiwanensis</name>
    <dbReference type="NCBI Taxonomy" id="741276"/>
    <lineage>
        <taxon>Eukaryota</taxon>
        <taxon>Fungi</taxon>
        <taxon>Dikarya</taxon>
        <taxon>Basidiomycota</taxon>
        <taxon>Pucciniomycotina</taxon>
        <taxon>Microbotryomycetes</taxon>
        <taxon>Sporidiobolales</taxon>
        <taxon>Sporidiobolaceae</taxon>
        <taxon>Rhodotorula</taxon>
    </lineage>
</organism>
<dbReference type="PROSITE" id="PS50293">
    <property type="entry name" value="TPR_REGION"/>
    <property type="match status" value="1"/>
</dbReference>
<dbReference type="PANTHER" id="PTHR45831">
    <property type="entry name" value="LD24721P"/>
    <property type="match status" value="1"/>
</dbReference>
<comment type="caution">
    <text evidence="7">The sequence shown here is derived from an EMBL/GenBank/DDBJ whole genome shotgun (WGS) entry which is preliminary data.</text>
</comment>
<keyword evidence="2" id="KW-0677">Repeat</keyword>
<reference evidence="7 8" key="1">
    <citation type="journal article" date="2018" name="Front. Microbiol.">
        <title>Prospects for Fungal Bioremediation of Acidic Radioactive Waste Sites: Characterization and Genome Sequence of Rhodotorula taiwanensis MD1149.</title>
        <authorList>
            <person name="Tkavc R."/>
            <person name="Matrosova V.Y."/>
            <person name="Grichenko O.E."/>
            <person name="Gostincar C."/>
            <person name="Volpe R.P."/>
            <person name="Klimenkova P."/>
            <person name="Gaidamakova E.K."/>
            <person name="Zhou C.E."/>
            <person name="Stewart B.J."/>
            <person name="Lyman M.G."/>
            <person name="Malfatti S.A."/>
            <person name="Rubinfeld B."/>
            <person name="Courtot M."/>
            <person name="Singh J."/>
            <person name="Dalgard C.L."/>
            <person name="Hamilton T."/>
            <person name="Frey K.G."/>
            <person name="Gunde-Cimerman N."/>
            <person name="Dugan L."/>
            <person name="Daly M.J."/>
        </authorList>
    </citation>
    <scope>NUCLEOTIDE SEQUENCE [LARGE SCALE GENOMIC DNA]</scope>
    <source>
        <strain evidence="7 8">MD1149</strain>
    </source>
</reference>
<dbReference type="SMART" id="SM00028">
    <property type="entry name" value="TPR"/>
    <property type="match status" value="3"/>
</dbReference>
<feature type="repeat" description="TPR" evidence="4">
    <location>
        <begin position="96"/>
        <end position="129"/>
    </location>
</feature>
<gene>
    <name evidence="7" type="ORF">BMF94_3660</name>
</gene>
<proteinExistence type="inferred from homology"/>
<feature type="compositionally biased region" description="Low complexity" evidence="5">
    <location>
        <begin position="202"/>
        <end position="234"/>
    </location>
</feature>
<dbReference type="Gene3D" id="1.25.40.10">
    <property type="entry name" value="Tetratricopeptide repeat domain"/>
    <property type="match status" value="1"/>
</dbReference>
<keyword evidence="3 4" id="KW-0802">TPR repeat</keyword>
<protein>
    <recommendedName>
        <fullName evidence="6">SGTA homodimerisation domain-containing protein</fullName>
    </recommendedName>
</protein>
<dbReference type="Pfam" id="PF13414">
    <property type="entry name" value="TPR_11"/>
    <property type="match status" value="1"/>
</dbReference>
<dbReference type="GO" id="GO:0006620">
    <property type="term" value="P:post-translational protein targeting to endoplasmic reticulum membrane"/>
    <property type="evidence" value="ECO:0007669"/>
    <property type="project" value="TreeGrafter"/>
</dbReference>
<dbReference type="GO" id="GO:0016020">
    <property type="term" value="C:membrane"/>
    <property type="evidence" value="ECO:0007669"/>
    <property type="project" value="TreeGrafter"/>
</dbReference>
<evidence type="ECO:0000256" key="5">
    <source>
        <dbReference type="SAM" id="MobiDB-lite"/>
    </source>
</evidence>
<dbReference type="STRING" id="741276.A0A2S5B972"/>
<keyword evidence="8" id="KW-1185">Reference proteome</keyword>
<dbReference type="EMBL" id="PJQD01000038">
    <property type="protein sequence ID" value="POY73325.1"/>
    <property type="molecule type" value="Genomic_DNA"/>
</dbReference>
<evidence type="ECO:0000313" key="7">
    <source>
        <dbReference type="EMBL" id="POY73325.1"/>
    </source>
</evidence>
<evidence type="ECO:0000256" key="1">
    <source>
        <dbReference type="ARBA" id="ARBA00008175"/>
    </source>
</evidence>
<dbReference type="InterPro" id="IPR047150">
    <property type="entry name" value="SGT"/>
</dbReference>
<sequence>MSSATAQKRAAFSILRFLDESLKNGTIKADDAEGIEVANQCIAEAFGIDLDAEQDQRAYGIAKSLDQLVQDAANQAGSSSAAKEVPSAAAVDKQGAEAAKSRGNQLMAKKDYQGAIDAYSEAIDKDGSNPVYWSNRAAAYSQISQHDSAVSDAREAINVDPSFSKAYSRLGHALFSVGQYGEAVEAYEKGLELDPTNATMKSSLATARSRAPAATSSSSADAAEGAGSVSPRAAGGAGANAGGAGGIPGFPGMGGGMPDLAGMMNNPAIMNMAQQMMQNGGLERMMQNPMLQQMMGGAGGGGMPDIGALMNDPEMRRLAEQFGSAMGGRPGGAGGNSGGNSDMYS</sequence>
<dbReference type="Pfam" id="PF16546">
    <property type="entry name" value="SGTA_dimer"/>
    <property type="match status" value="1"/>
</dbReference>
<dbReference type="InterPro" id="IPR011990">
    <property type="entry name" value="TPR-like_helical_dom_sf"/>
</dbReference>
<evidence type="ECO:0000259" key="6">
    <source>
        <dbReference type="Pfam" id="PF16546"/>
    </source>
</evidence>
<feature type="domain" description="SGTA homodimerisation" evidence="6">
    <location>
        <begin position="7"/>
        <end position="69"/>
    </location>
</feature>
<dbReference type="Pfam" id="PF00515">
    <property type="entry name" value="TPR_1"/>
    <property type="match status" value="1"/>
</dbReference>
<dbReference type="PROSITE" id="PS50005">
    <property type="entry name" value="TPR"/>
    <property type="match status" value="3"/>
</dbReference>
<feature type="region of interest" description="Disordered" evidence="5">
    <location>
        <begin position="324"/>
        <end position="345"/>
    </location>
</feature>
<dbReference type="InterPro" id="IPR032374">
    <property type="entry name" value="SGTA_dimer"/>
</dbReference>
<dbReference type="Gene3D" id="1.20.5.420">
    <property type="entry name" value="Immunoglobulin FC, subunit C"/>
    <property type="match status" value="1"/>
</dbReference>
<evidence type="ECO:0000256" key="2">
    <source>
        <dbReference type="ARBA" id="ARBA00022737"/>
    </source>
</evidence>
<dbReference type="SUPFAM" id="SSF48452">
    <property type="entry name" value="TPR-like"/>
    <property type="match status" value="1"/>
</dbReference>
<feature type="repeat" description="TPR" evidence="4">
    <location>
        <begin position="164"/>
        <end position="197"/>
    </location>
</feature>
<dbReference type="AlphaFoldDB" id="A0A2S5B972"/>
<dbReference type="FunFam" id="1.25.40.10:FF:000207">
    <property type="entry name" value="Small glutamine-rich tetratricopeptide repeat-containing protein"/>
    <property type="match status" value="1"/>
</dbReference>
<evidence type="ECO:0000256" key="4">
    <source>
        <dbReference type="PROSITE-ProRule" id="PRU00339"/>
    </source>
</evidence>
<feature type="region of interest" description="Disordered" evidence="5">
    <location>
        <begin position="202"/>
        <end position="239"/>
    </location>
</feature>
<dbReference type="PANTHER" id="PTHR45831:SF2">
    <property type="entry name" value="LD24721P"/>
    <property type="match status" value="1"/>
</dbReference>
<name>A0A2S5B972_9BASI</name>
<accession>A0A2S5B972</accession>
<dbReference type="OrthoDB" id="2335338at2759"/>
<dbReference type="InterPro" id="IPR019734">
    <property type="entry name" value="TPR_rpt"/>
</dbReference>
<dbReference type="GO" id="GO:0072380">
    <property type="term" value="C:TRC complex"/>
    <property type="evidence" value="ECO:0007669"/>
    <property type="project" value="TreeGrafter"/>
</dbReference>